<dbReference type="Gene3D" id="2.40.260.10">
    <property type="entry name" value="Sortase"/>
    <property type="match status" value="1"/>
</dbReference>
<sequence length="269" mass="31432">MRKKIFNIIGCILIVFSILCFLYPEISSVSDNVRSDKVITDIQKYPKKKKALLYQKASKYNQKIYESGQNELKDVWSYRSTPIKLTKGQKTFGYVQIPKMKVKLPLYLGATMENLRKGAAIMGQTSLPLGQVNGNCVIAAHRGYQGIPYFRDIERLKIGDKVYLRNPWKKMKYRVQKIQIIDPYDTDKIKIKKGKDMITLLTCHPYRGHGKYRYLVYCIRDHGQKIKNETKKASFLSSEKDIEKENFMRYIGLFMVCLVGFGMILRRRR</sequence>
<dbReference type="Pfam" id="PF04203">
    <property type="entry name" value="Sortase"/>
    <property type="match status" value="1"/>
</dbReference>
<organism evidence="4 5">
    <name type="scientific">Anaerostipes hadrus</name>
    <dbReference type="NCBI Taxonomy" id="649756"/>
    <lineage>
        <taxon>Bacteria</taxon>
        <taxon>Bacillati</taxon>
        <taxon>Bacillota</taxon>
        <taxon>Clostridia</taxon>
        <taxon>Lachnospirales</taxon>
        <taxon>Lachnospiraceae</taxon>
        <taxon>Anaerostipes</taxon>
    </lineage>
</organism>
<name>A0A174J9Z0_ANAHA</name>
<dbReference type="AlphaFoldDB" id="A0A174J9Z0"/>
<dbReference type="OrthoDB" id="1648028at2"/>
<proteinExistence type="predicted"/>
<reference evidence="4 5" key="1">
    <citation type="submission" date="2015-09" db="EMBL/GenBank/DDBJ databases">
        <authorList>
            <consortium name="Pathogen Informatics"/>
        </authorList>
    </citation>
    <scope>NUCLEOTIDE SEQUENCE [LARGE SCALE GENOMIC DNA]</scope>
    <source>
        <strain evidence="4 5">2789STDY5834908</strain>
    </source>
</reference>
<keyword evidence="3" id="KW-0472">Membrane</keyword>
<dbReference type="InterPro" id="IPR023365">
    <property type="entry name" value="Sortase_dom-sf"/>
</dbReference>
<dbReference type="InterPro" id="IPR042002">
    <property type="entry name" value="Sortase_C"/>
</dbReference>
<evidence type="ECO:0000256" key="3">
    <source>
        <dbReference type="SAM" id="Phobius"/>
    </source>
</evidence>
<feature type="transmembrane region" description="Helical" evidence="3">
    <location>
        <begin position="5"/>
        <end position="24"/>
    </location>
</feature>
<dbReference type="EMBL" id="CZAU01000002">
    <property type="protein sequence ID" value="CUO96494.1"/>
    <property type="molecule type" value="Genomic_DNA"/>
</dbReference>
<dbReference type="Proteomes" id="UP000095564">
    <property type="component" value="Unassembled WGS sequence"/>
</dbReference>
<dbReference type="CDD" id="cd05827">
    <property type="entry name" value="Sortase_C"/>
    <property type="match status" value="1"/>
</dbReference>
<dbReference type="SUPFAM" id="SSF63817">
    <property type="entry name" value="Sortase"/>
    <property type="match status" value="1"/>
</dbReference>
<accession>A0A174J9Z0</accession>
<dbReference type="NCBIfam" id="TIGR01076">
    <property type="entry name" value="sortase_fam"/>
    <property type="match status" value="1"/>
</dbReference>
<evidence type="ECO:0000313" key="5">
    <source>
        <dbReference type="Proteomes" id="UP000095564"/>
    </source>
</evidence>
<feature type="active site" description="Proton donor/acceptor" evidence="2">
    <location>
        <position position="141"/>
    </location>
</feature>
<feature type="transmembrane region" description="Helical" evidence="3">
    <location>
        <begin position="247"/>
        <end position="265"/>
    </location>
</feature>
<dbReference type="InterPro" id="IPR005754">
    <property type="entry name" value="Sortase"/>
</dbReference>
<evidence type="ECO:0000256" key="2">
    <source>
        <dbReference type="PIRSR" id="PIRSR605754-1"/>
    </source>
</evidence>
<evidence type="ECO:0000313" key="4">
    <source>
        <dbReference type="EMBL" id="CUO96494.1"/>
    </source>
</evidence>
<protein>
    <submittedName>
        <fullName evidence="4">Sortase (Surface protein transpeptidase)</fullName>
    </submittedName>
</protein>
<dbReference type="RefSeq" id="WP_070097615.1">
    <property type="nucleotide sequence ID" value="NZ_CZAU01000002.1"/>
</dbReference>
<evidence type="ECO:0000256" key="1">
    <source>
        <dbReference type="ARBA" id="ARBA00022801"/>
    </source>
</evidence>
<dbReference type="GO" id="GO:0016787">
    <property type="term" value="F:hydrolase activity"/>
    <property type="evidence" value="ECO:0007669"/>
    <property type="project" value="UniProtKB-KW"/>
</dbReference>
<keyword evidence="1" id="KW-0378">Hydrolase</keyword>
<keyword evidence="3" id="KW-1133">Transmembrane helix</keyword>
<gene>
    <name evidence="4" type="ORF">ERS852520_00285</name>
</gene>
<dbReference type="NCBIfam" id="NF033745">
    <property type="entry name" value="class_C_sortase"/>
    <property type="match status" value="1"/>
</dbReference>
<keyword evidence="3" id="KW-0812">Transmembrane</keyword>
<feature type="active site" description="Acyl-thioester intermediate" evidence="2">
    <location>
        <position position="203"/>
    </location>
</feature>